<dbReference type="PATRIC" id="fig|1187852.3.peg.3935"/>
<sequence length="309" mass="32055">MAAGPAANPLIPNALPAWVRVGRGEGGAALAAGAALLALDQVVRAAPPWLGTLRHRQALLAAGATGRLLRLREDLAAFRDAHHLTRPADDPGPAGHLHRAWRGLASQPTRLDSGSLARLGRLMAPTVAPEVLLAAAGDHDSGDPVTAAARAAACLRAGMPGPDGELLGLMLADLVLAARLGWATPVPLLATAFAQPALRARLDHRRASASDPDWIAACQTGYATAAAETHARALDLARRADALTSAMRVVRTKGAGHGLAALLADDVVAATHLTDLGSERAARRFLDRLVTLGVVREHTGRATFRLYGL</sequence>
<dbReference type="AlphaFoldDB" id="A0A0J6UWG2"/>
<name>A0A0J6UWG2_9HYPH</name>
<accession>A0A0J6UWG2</accession>
<organism evidence="1 2">
    <name type="scientific">Methylobacterium tarhaniae</name>
    <dbReference type="NCBI Taxonomy" id="1187852"/>
    <lineage>
        <taxon>Bacteria</taxon>
        <taxon>Pseudomonadati</taxon>
        <taxon>Pseudomonadota</taxon>
        <taxon>Alphaproteobacteria</taxon>
        <taxon>Hyphomicrobiales</taxon>
        <taxon>Methylobacteriaceae</taxon>
        <taxon>Methylobacterium</taxon>
    </lineage>
</organism>
<proteinExistence type="predicted"/>
<gene>
    <name evidence="1" type="ORF">VQ03_28375</name>
</gene>
<dbReference type="InterPro" id="IPR009843">
    <property type="entry name" value="DUF1403"/>
</dbReference>
<evidence type="ECO:0008006" key="3">
    <source>
        <dbReference type="Google" id="ProtNLM"/>
    </source>
</evidence>
<dbReference type="Pfam" id="PF07183">
    <property type="entry name" value="DUF1403"/>
    <property type="match status" value="1"/>
</dbReference>
<keyword evidence="2" id="KW-1185">Reference proteome</keyword>
<dbReference type="EMBL" id="LABZ01000269">
    <property type="protein sequence ID" value="KMO30586.1"/>
    <property type="molecule type" value="Genomic_DNA"/>
</dbReference>
<comment type="caution">
    <text evidence="1">The sequence shown here is derived from an EMBL/GenBank/DDBJ whole genome shotgun (WGS) entry which is preliminary data.</text>
</comment>
<evidence type="ECO:0000313" key="2">
    <source>
        <dbReference type="Proteomes" id="UP000036449"/>
    </source>
</evidence>
<evidence type="ECO:0000313" key="1">
    <source>
        <dbReference type="EMBL" id="KMO30586.1"/>
    </source>
</evidence>
<reference evidence="1 2" key="1">
    <citation type="submission" date="2015-03" db="EMBL/GenBank/DDBJ databases">
        <title>Genome sequencing of Methylobacterium tarhaniae DSM 25844.</title>
        <authorList>
            <person name="Chaudhry V."/>
            <person name="Patil P.B."/>
        </authorList>
    </citation>
    <scope>NUCLEOTIDE SEQUENCE [LARGE SCALE GENOMIC DNA]</scope>
    <source>
        <strain evidence="1 2">DSM 25844</strain>
    </source>
</reference>
<dbReference type="Proteomes" id="UP000036449">
    <property type="component" value="Unassembled WGS sequence"/>
</dbReference>
<protein>
    <recommendedName>
        <fullName evidence="3">DUF1403 family protein</fullName>
    </recommendedName>
</protein>